<evidence type="ECO:0000256" key="4">
    <source>
        <dbReference type="ARBA" id="ARBA00022741"/>
    </source>
</evidence>
<dbReference type="InterPro" id="IPR025302">
    <property type="entry name" value="DrrA1/2-like_C"/>
</dbReference>
<dbReference type="AlphaFoldDB" id="A0A371J660"/>
<dbReference type="FunFam" id="3.40.50.300:FF:000589">
    <property type="entry name" value="ABC transporter, ATP-binding subunit"/>
    <property type="match status" value="1"/>
</dbReference>
<dbReference type="Pfam" id="PF13732">
    <property type="entry name" value="DrrA1-3_C"/>
    <property type="match status" value="1"/>
</dbReference>
<accession>A0A371J660</accession>
<keyword evidence="9" id="KW-0175">Coiled coil</keyword>
<dbReference type="InterPro" id="IPR017871">
    <property type="entry name" value="ABC_transporter-like_CS"/>
</dbReference>
<dbReference type="InterPro" id="IPR003439">
    <property type="entry name" value="ABC_transporter-like_ATP-bd"/>
</dbReference>
<evidence type="ECO:0000256" key="1">
    <source>
        <dbReference type="ARBA" id="ARBA00004413"/>
    </source>
</evidence>
<dbReference type="EMBL" id="NOJY02000008">
    <property type="protein sequence ID" value="RDY28173.1"/>
    <property type="molecule type" value="Genomic_DNA"/>
</dbReference>
<comment type="caution">
    <text evidence="11">The sequence shown here is derived from an EMBL/GenBank/DDBJ whole genome shotgun (WGS) entry which is preliminary data.</text>
</comment>
<dbReference type="Proteomes" id="UP000215694">
    <property type="component" value="Unassembled WGS sequence"/>
</dbReference>
<dbReference type="InterPro" id="IPR005894">
    <property type="entry name" value="DrrA"/>
</dbReference>
<keyword evidence="6" id="KW-1278">Translocase</keyword>
<protein>
    <submittedName>
        <fullName evidence="11">ATP-binding cassette domain-containing protein</fullName>
    </submittedName>
</protein>
<evidence type="ECO:0000259" key="10">
    <source>
        <dbReference type="PROSITE" id="PS50893"/>
    </source>
</evidence>
<evidence type="ECO:0000256" key="5">
    <source>
        <dbReference type="ARBA" id="ARBA00022840"/>
    </source>
</evidence>
<dbReference type="InterPro" id="IPR050763">
    <property type="entry name" value="ABC_transporter_ATP-binding"/>
</dbReference>
<evidence type="ECO:0000256" key="6">
    <source>
        <dbReference type="ARBA" id="ARBA00022967"/>
    </source>
</evidence>
<evidence type="ECO:0000313" key="11">
    <source>
        <dbReference type="EMBL" id="RDY28173.1"/>
    </source>
</evidence>
<keyword evidence="4" id="KW-0547">Nucleotide-binding</keyword>
<dbReference type="GO" id="GO:0005524">
    <property type="term" value="F:ATP binding"/>
    <property type="evidence" value="ECO:0007669"/>
    <property type="project" value="UniProtKB-KW"/>
</dbReference>
<dbReference type="GO" id="GO:1900753">
    <property type="term" value="P:doxorubicin transport"/>
    <property type="evidence" value="ECO:0007669"/>
    <property type="project" value="InterPro"/>
</dbReference>
<keyword evidence="3" id="KW-1003">Cell membrane</keyword>
<dbReference type="SMART" id="SM00382">
    <property type="entry name" value="AAA"/>
    <property type="match status" value="1"/>
</dbReference>
<gene>
    <name evidence="11" type="ORF">CHL78_006180</name>
</gene>
<dbReference type="InterPro" id="IPR003593">
    <property type="entry name" value="AAA+_ATPase"/>
</dbReference>
<evidence type="ECO:0000256" key="7">
    <source>
        <dbReference type="ARBA" id="ARBA00023136"/>
    </source>
</evidence>
<dbReference type="GO" id="GO:0043215">
    <property type="term" value="P:daunorubicin transport"/>
    <property type="evidence" value="ECO:0007669"/>
    <property type="project" value="InterPro"/>
</dbReference>
<dbReference type="OrthoDB" id="1805624at2"/>
<keyword evidence="5 11" id="KW-0067">ATP-binding</keyword>
<feature type="domain" description="ABC transporter" evidence="10">
    <location>
        <begin position="8"/>
        <end position="236"/>
    </location>
</feature>
<organism evidence="11 12">
    <name type="scientific">Romboutsia weinsteinii</name>
    <dbReference type="NCBI Taxonomy" id="2020949"/>
    <lineage>
        <taxon>Bacteria</taxon>
        <taxon>Bacillati</taxon>
        <taxon>Bacillota</taxon>
        <taxon>Clostridia</taxon>
        <taxon>Peptostreptococcales</taxon>
        <taxon>Peptostreptococcaceae</taxon>
        <taxon>Romboutsia</taxon>
    </lineage>
</organism>
<dbReference type="NCBIfam" id="TIGR01188">
    <property type="entry name" value="drrA"/>
    <property type="match status" value="1"/>
</dbReference>
<dbReference type="PROSITE" id="PS50893">
    <property type="entry name" value="ABC_TRANSPORTER_2"/>
    <property type="match status" value="1"/>
</dbReference>
<keyword evidence="2" id="KW-0813">Transport</keyword>
<sequence length="309" mass="34231">MNQNNTVISVNGLEKSYKNIKVLKDVNFRVEKGSIFALLGSNGAGKTTAIKILTTLINPDRGSAKICGFDVVDKAYEVRGKISLTGQYAAVDGILTGRENLRMIGKLRHIKDVNKKVDELLEKFKLQNAADRPVSTYSGGMRRRLDISMSLLGNPSVIFLDEPTTGLDPQSRIAMWNIIREFSSSGITVFLTTQYLEEAEQLADQIAILNKGKIVAEGTPSELKRLLPKGHIDLRFNNDKDIESALELLNEYKTSLDTNNQTISVSTDGSIKQMTDMLKKLENAEIEVAELAQKLPTLEDVFLKIVEAN</sequence>
<dbReference type="GO" id="GO:0005886">
    <property type="term" value="C:plasma membrane"/>
    <property type="evidence" value="ECO:0007669"/>
    <property type="project" value="UniProtKB-SubCell"/>
</dbReference>
<dbReference type="Pfam" id="PF00005">
    <property type="entry name" value="ABC_tran"/>
    <property type="match status" value="1"/>
</dbReference>
<comment type="subcellular location">
    <subcellularLocation>
        <location evidence="1">Cell membrane</location>
        <topology evidence="1">Peripheral membrane protein</topology>
        <orientation evidence="1">Cytoplasmic side</orientation>
    </subcellularLocation>
</comment>
<dbReference type="PANTHER" id="PTHR42711">
    <property type="entry name" value="ABC TRANSPORTER ATP-BINDING PROTEIN"/>
    <property type="match status" value="1"/>
</dbReference>
<dbReference type="SUPFAM" id="SSF52540">
    <property type="entry name" value="P-loop containing nucleoside triphosphate hydrolases"/>
    <property type="match status" value="1"/>
</dbReference>
<proteinExistence type="inferred from homology"/>
<evidence type="ECO:0000256" key="8">
    <source>
        <dbReference type="ARBA" id="ARBA00049985"/>
    </source>
</evidence>
<evidence type="ECO:0000256" key="2">
    <source>
        <dbReference type="ARBA" id="ARBA00022448"/>
    </source>
</evidence>
<evidence type="ECO:0000313" key="12">
    <source>
        <dbReference type="Proteomes" id="UP000215694"/>
    </source>
</evidence>
<name>A0A371J660_9FIRM</name>
<evidence type="ECO:0000256" key="9">
    <source>
        <dbReference type="SAM" id="Coils"/>
    </source>
</evidence>
<comment type="similarity">
    <text evidence="8">Belongs to the ABC transporter superfamily. Drug exporter-1 (DrugE1) (TC 3.A.1.105) family.</text>
</comment>
<dbReference type="PANTHER" id="PTHR42711:SF19">
    <property type="entry name" value="DOXORUBICIN RESISTANCE ATP-BINDING PROTEIN DRRA"/>
    <property type="match status" value="1"/>
</dbReference>
<dbReference type="RefSeq" id="WP_094368660.1">
    <property type="nucleotide sequence ID" value="NZ_NOJY02000008.1"/>
</dbReference>
<feature type="coiled-coil region" evidence="9">
    <location>
        <begin position="274"/>
        <end position="301"/>
    </location>
</feature>
<keyword evidence="7" id="KW-0472">Membrane</keyword>
<dbReference type="PROSITE" id="PS00211">
    <property type="entry name" value="ABC_TRANSPORTER_1"/>
    <property type="match status" value="1"/>
</dbReference>
<dbReference type="Gene3D" id="3.40.50.300">
    <property type="entry name" value="P-loop containing nucleotide triphosphate hydrolases"/>
    <property type="match status" value="1"/>
</dbReference>
<evidence type="ECO:0000256" key="3">
    <source>
        <dbReference type="ARBA" id="ARBA00022475"/>
    </source>
</evidence>
<dbReference type="InterPro" id="IPR027417">
    <property type="entry name" value="P-loop_NTPase"/>
</dbReference>
<keyword evidence="12" id="KW-1185">Reference proteome</keyword>
<reference evidence="11 12" key="1">
    <citation type="journal article" date="2017" name="Genome Announc.">
        <title>Draft Genome Sequence of Romboutsia weinsteinii sp. nov. Strain CCRI-19649(T) Isolated from Surface Water.</title>
        <authorList>
            <person name="Maheux A.F."/>
            <person name="Boudreau D.K."/>
            <person name="Berube E."/>
            <person name="Boissinot M."/>
            <person name="Cantin P."/>
            <person name="Raymond F."/>
            <person name="Corbeil J."/>
            <person name="Omar R.F."/>
            <person name="Bergeron M.G."/>
        </authorList>
    </citation>
    <scope>NUCLEOTIDE SEQUENCE [LARGE SCALE GENOMIC DNA]</scope>
    <source>
        <strain evidence="11 12">CCRI-19649</strain>
    </source>
</reference>
<dbReference type="GO" id="GO:0016887">
    <property type="term" value="F:ATP hydrolysis activity"/>
    <property type="evidence" value="ECO:0007669"/>
    <property type="project" value="InterPro"/>
</dbReference>